<dbReference type="GO" id="GO:0034398">
    <property type="term" value="P:telomere tethering at nuclear periphery"/>
    <property type="evidence" value="ECO:0007669"/>
    <property type="project" value="TreeGrafter"/>
</dbReference>
<feature type="region of interest" description="Disordered" evidence="1">
    <location>
        <begin position="268"/>
        <end position="301"/>
    </location>
</feature>
<proteinExistence type="predicted"/>
<keyword evidence="3" id="KW-1185">Reference proteome</keyword>
<dbReference type="OrthoDB" id="5370852at2759"/>
<feature type="region of interest" description="Disordered" evidence="1">
    <location>
        <begin position="1"/>
        <end position="66"/>
    </location>
</feature>
<dbReference type="GO" id="GO:0008298">
    <property type="term" value="P:intracellular mRNA localization"/>
    <property type="evidence" value="ECO:0007669"/>
    <property type="project" value="TreeGrafter"/>
</dbReference>
<feature type="compositionally biased region" description="Polar residues" evidence="1">
    <location>
        <begin position="475"/>
        <end position="502"/>
    </location>
</feature>
<dbReference type="GO" id="GO:0044615">
    <property type="term" value="C:nuclear pore nuclear basket"/>
    <property type="evidence" value="ECO:0007669"/>
    <property type="project" value="InterPro"/>
</dbReference>
<dbReference type="AlphaFoldDB" id="A0A9P6VZZ2"/>
<evidence type="ECO:0000256" key="1">
    <source>
        <dbReference type="SAM" id="MobiDB-lite"/>
    </source>
</evidence>
<dbReference type="InterPro" id="IPR034432">
    <property type="entry name" value="Nup60"/>
</dbReference>
<feature type="compositionally biased region" description="Polar residues" evidence="1">
    <location>
        <begin position="457"/>
        <end position="468"/>
    </location>
</feature>
<feature type="region of interest" description="Disordered" evidence="1">
    <location>
        <begin position="433"/>
        <end position="503"/>
    </location>
</feature>
<feature type="compositionally biased region" description="Polar residues" evidence="1">
    <location>
        <begin position="433"/>
        <end position="449"/>
    </location>
</feature>
<name>A0A9P6VZZ2_MAUEX</name>
<dbReference type="PANTHER" id="PTHR28284">
    <property type="entry name" value="NUCLEOPORIN NUP60"/>
    <property type="match status" value="1"/>
</dbReference>
<dbReference type="GO" id="GO:0031990">
    <property type="term" value="P:mRNA export from nucleus in response to heat stress"/>
    <property type="evidence" value="ECO:0007669"/>
    <property type="project" value="TreeGrafter"/>
</dbReference>
<comment type="caution">
    <text evidence="2">The sequence shown here is derived from an EMBL/GenBank/DDBJ whole genome shotgun (WGS) entry which is preliminary data.</text>
</comment>
<dbReference type="Proteomes" id="UP000750334">
    <property type="component" value="Unassembled WGS sequence"/>
</dbReference>
<reference evidence="2 3" key="1">
    <citation type="submission" date="2020-11" db="EMBL/GenBank/DDBJ databases">
        <title>Kefir isolates.</title>
        <authorList>
            <person name="Marcisauskas S."/>
            <person name="Kim Y."/>
            <person name="Blasche S."/>
        </authorList>
    </citation>
    <scope>NUCLEOTIDE SEQUENCE [LARGE SCALE GENOMIC DNA]</scope>
    <source>
        <strain evidence="2 3">OG2</strain>
    </source>
</reference>
<feature type="compositionally biased region" description="Basic and acidic residues" evidence="1">
    <location>
        <begin position="268"/>
        <end position="280"/>
    </location>
</feature>
<dbReference type="GO" id="GO:0016973">
    <property type="term" value="P:poly(A)+ mRNA export from nucleus"/>
    <property type="evidence" value="ECO:0007669"/>
    <property type="project" value="TreeGrafter"/>
</dbReference>
<evidence type="ECO:0000313" key="3">
    <source>
        <dbReference type="Proteomes" id="UP000750334"/>
    </source>
</evidence>
<evidence type="ECO:0000313" key="2">
    <source>
        <dbReference type="EMBL" id="KAG0658607.1"/>
    </source>
</evidence>
<gene>
    <name evidence="2" type="ORF">C6P45_002101</name>
</gene>
<dbReference type="PANTHER" id="PTHR28284:SF1">
    <property type="entry name" value="NUCLEOPORIN NUP60"/>
    <property type="match status" value="1"/>
</dbReference>
<dbReference type="GO" id="GO:0006607">
    <property type="term" value="P:NLS-bearing protein import into nucleus"/>
    <property type="evidence" value="ECO:0007669"/>
    <property type="project" value="TreeGrafter"/>
</dbReference>
<sequence>MSMRNKSYREQSAPYRKPISTRTNEKVSMFGRLKKSIFGNKSEKGSRQDDRYTDNRRKRVISSSSIPGGFFDANASDVSIVQEVKEPVQHNKGSETMNNDNSIGNISTSSNAKLANFFASKGNAPLSEMEMEGVMSLMRQANSTKGFADGDVSERIDDSLINGTMMRHATNNQERDLRRIHDRDDSIMKRMDATTQHNSFKMPSFNPSYDHSTMTIDRNLRSSKTMQRNISFASTASSTKRRVFDYNSFPSPYKTVVFRYKSHANEIAKKQQREQEQSESKKKKKNVKIEKGKTKSKKKVSNTASALLSLLDHTQTVDSKDEDNVISLANPYANNVIPRIREKRQEVTPLQDEKRQEVTPLQDKKREEVPKVDTPIQLPKRQVPTVAAVVPVAEPVLGLNGMSSQKSYKPTRSSSLRSTVAMASPEKDICKNAETNTEADPSTKVSNTAKETKNDTKPANSTFSFNFGKQDESVTTKPSTGNIFNEDTTNSTSNLFDNASKNESIKEENLTSKYVYDFPTPTRSSEIESNDIDDTEVEKYKSLYIF</sequence>
<organism evidence="2 3">
    <name type="scientific">Maudiozyma exigua</name>
    <name type="common">Yeast</name>
    <name type="synonym">Kazachstania exigua</name>
    <dbReference type="NCBI Taxonomy" id="34358"/>
    <lineage>
        <taxon>Eukaryota</taxon>
        <taxon>Fungi</taxon>
        <taxon>Dikarya</taxon>
        <taxon>Ascomycota</taxon>
        <taxon>Saccharomycotina</taxon>
        <taxon>Saccharomycetes</taxon>
        <taxon>Saccharomycetales</taxon>
        <taxon>Saccharomycetaceae</taxon>
        <taxon>Maudiozyma</taxon>
    </lineage>
</organism>
<dbReference type="GO" id="GO:0017056">
    <property type="term" value="F:structural constituent of nuclear pore"/>
    <property type="evidence" value="ECO:0007669"/>
    <property type="project" value="InterPro"/>
</dbReference>
<protein>
    <submittedName>
        <fullName evidence="2">Uncharacterized protein</fullName>
    </submittedName>
</protein>
<dbReference type="EMBL" id="PUHR01000208">
    <property type="protein sequence ID" value="KAG0658607.1"/>
    <property type="molecule type" value="Genomic_DNA"/>
</dbReference>
<feature type="region of interest" description="Disordered" evidence="1">
    <location>
        <begin position="346"/>
        <end position="369"/>
    </location>
</feature>
<accession>A0A9P6VZZ2</accession>
<feature type="compositionally biased region" description="Basic and acidic residues" evidence="1">
    <location>
        <begin position="41"/>
        <end position="55"/>
    </location>
</feature>